<dbReference type="GeneID" id="25337691"/>
<evidence type="ECO:0000259" key="9">
    <source>
        <dbReference type="Pfam" id="PF22456"/>
    </source>
</evidence>
<dbReference type="MEROPS" id="M16.022"/>
<evidence type="ECO:0000259" key="8">
    <source>
        <dbReference type="Pfam" id="PF00675"/>
    </source>
</evidence>
<dbReference type="EMBL" id="HG721980">
    <property type="protein sequence ID" value="CDJ61004.1"/>
    <property type="molecule type" value="Genomic_DNA"/>
</dbReference>
<feature type="domain" description="Peptidase M16 N-terminal" evidence="8">
    <location>
        <begin position="371"/>
        <end position="484"/>
    </location>
</feature>
<feature type="region of interest" description="Disordered" evidence="7">
    <location>
        <begin position="609"/>
        <end position="677"/>
    </location>
</feature>
<feature type="compositionally biased region" description="Polar residues" evidence="7">
    <location>
        <begin position="1691"/>
        <end position="1701"/>
    </location>
</feature>
<feature type="compositionally biased region" description="Polar residues" evidence="7">
    <location>
        <begin position="609"/>
        <end position="622"/>
    </location>
</feature>
<feature type="region of interest" description="Disordered" evidence="7">
    <location>
        <begin position="1441"/>
        <end position="1532"/>
    </location>
</feature>
<feature type="region of interest" description="Disordered" evidence="7">
    <location>
        <begin position="152"/>
        <end position="193"/>
    </location>
</feature>
<evidence type="ECO:0000256" key="3">
    <source>
        <dbReference type="ARBA" id="ARBA00022723"/>
    </source>
</evidence>
<feature type="region of interest" description="Disordered" evidence="7">
    <location>
        <begin position="46"/>
        <end position="131"/>
    </location>
</feature>
<feature type="region of interest" description="Disordered" evidence="7">
    <location>
        <begin position="1780"/>
        <end position="1799"/>
    </location>
</feature>
<comment type="similarity">
    <text evidence="1">Belongs to the peptidase M16 family.</text>
</comment>
<keyword evidence="11" id="KW-1185">Reference proteome</keyword>
<evidence type="ECO:0000256" key="4">
    <source>
        <dbReference type="ARBA" id="ARBA00022801"/>
    </source>
</evidence>
<evidence type="ECO:0000256" key="6">
    <source>
        <dbReference type="ARBA" id="ARBA00023049"/>
    </source>
</evidence>
<keyword evidence="5" id="KW-0862">Zinc</keyword>
<feature type="compositionally biased region" description="Basic and acidic residues" evidence="7">
    <location>
        <begin position="97"/>
        <end position="110"/>
    </location>
</feature>
<dbReference type="OMA" id="HCTIREE"/>
<feature type="compositionally biased region" description="Basic and acidic residues" evidence="7">
    <location>
        <begin position="661"/>
        <end position="672"/>
    </location>
</feature>
<name>U6MEV4_EIMMA</name>
<dbReference type="PANTHER" id="PTHR43690">
    <property type="entry name" value="NARDILYSIN"/>
    <property type="match status" value="1"/>
</dbReference>
<feature type="compositionally biased region" description="Basic and acidic residues" evidence="7">
    <location>
        <begin position="229"/>
        <end position="240"/>
    </location>
</feature>
<dbReference type="Gene3D" id="3.30.830.10">
    <property type="entry name" value="Metalloenzyme, LuxS/M16 peptidase-like"/>
    <property type="match status" value="4"/>
</dbReference>
<feature type="compositionally biased region" description="Low complexity" evidence="7">
    <location>
        <begin position="1788"/>
        <end position="1799"/>
    </location>
</feature>
<reference evidence="10" key="1">
    <citation type="submission" date="2013-10" db="EMBL/GenBank/DDBJ databases">
        <title>Genomic analysis of the causative agents of coccidiosis in chickens.</title>
        <authorList>
            <person name="Reid A.J."/>
            <person name="Blake D."/>
            <person name="Billington K."/>
            <person name="Browne H."/>
            <person name="Dunn M."/>
            <person name="Hung S."/>
            <person name="Kawahara F."/>
            <person name="Miranda-Saavedra D."/>
            <person name="Mourier T."/>
            <person name="Nagra H."/>
            <person name="Otto T.D."/>
            <person name="Rawlings N."/>
            <person name="Sanchez A."/>
            <person name="Sanders M."/>
            <person name="Subramaniam C."/>
            <person name="Tay Y."/>
            <person name="Dear P."/>
            <person name="Doerig C."/>
            <person name="Gruber A."/>
            <person name="Parkinson J."/>
            <person name="Shirley M."/>
            <person name="Wan K.L."/>
            <person name="Berriman M."/>
            <person name="Tomley F."/>
            <person name="Pain A."/>
        </authorList>
    </citation>
    <scope>NUCLEOTIDE SEQUENCE [LARGE SCALE GENOMIC DNA]</scope>
    <source>
        <strain evidence="10">Weybridge</strain>
    </source>
</reference>
<feature type="compositionally biased region" description="Low complexity" evidence="7">
    <location>
        <begin position="48"/>
        <end position="80"/>
    </location>
</feature>
<feature type="compositionally biased region" description="Polar residues" evidence="7">
    <location>
        <begin position="164"/>
        <end position="174"/>
    </location>
</feature>
<evidence type="ECO:0000313" key="11">
    <source>
        <dbReference type="Proteomes" id="UP000030763"/>
    </source>
</evidence>
<feature type="compositionally biased region" description="Low complexity" evidence="7">
    <location>
        <begin position="118"/>
        <end position="129"/>
    </location>
</feature>
<dbReference type="GO" id="GO:0046872">
    <property type="term" value="F:metal ion binding"/>
    <property type="evidence" value="ECO:0007669"/>
    <property type="project" value="UniProtKB-KW"/>
</dbReference>
<gene>
    <name evidence="10" type="ORF">EMWEY_00037050</name>
</gene>
<dbReference type="SUPFAM" id="SSF63411">
    <property type="entry name" value="LuxS/MPP-like metallohydrolase"/>
    <property type="match status" value="4"/>
</dbReference>
<keyword evidence="6" id="KW-0482">Metalloprotease</keyword>
<evidence type="ECO:0000256" key="1">
    <source>
        <dbReference type="ARBA" id="ARBA00007261"/>
    </source>
</evidence>
<sequence>MLRLSLSEAAAATTAIGPPIAVCPWSNDLYAHRLLIRGRPLNPYEPPAASEAASSSGISTAAAAGDALPRAIQQQQEQRQVNSPVSSHNTRSIPPERPTDLGSRADERGSRGSSPNLDADAAAAAEAAAGGSNHHVRSQMISLSPLGINDSVLLRPKGPGKANHANTLRTGDPSSHTRGESPHAGVPFSEPADAGAQLAGNEKRLQEEIQVQSGSGGCREALGREHQNELGVRADSHKEAGATGTQRGGRLPDPTHAVSPQIAGDNFKTRLKQGYVEGGASTSVRGTGLGAGPDPVGTALKVLDPDDVLTVAEQLEASEGTTDAGGAEGVGVTAPGGPRSVMKPPLDFTQYASFRVDDLGLPGFAGVDLSQETGAFAVSVGCGYFNDPKGLPGLAHALEHAVFLGSALQPELKGWDEFLSSRGGIHNAHTKPHITTFYVSAPSRHLPELFNVFLDHLFSPLLLPEQLEAEVMAVQSEHDKNTPDLERVALHLALQYLQDSGTQEVAAGGGSEAENREESQVPPVSAKFGTGNLETLCSRPKREGIDVLASMRRFHSKCYVPANMAVSFRMGRIEGDISQQQQDQYGLWEVIELVSAAVRGRAPLLARSSTAASQTSLLQRPRVSQETREAHQEIPAEAGKAAPHKSGATSREGDGPPTPDHVSKGGKGRDGGGRQPEGVMLRLVRAHGWRRRLFIFWSAPANLETQLVELQCQPSSLLQYLLEHPVKGGLLETLKEKEYISKGEAFTDMTSRSSILGLVLDLTEKGESNVTELLGSVHAFVEKMAEALTDDSFVAEYFEAYKHLNSLLWRASDPLGPLDQVVVAAEATLQFPSRPDLALASGFCLSPPPKETLLTHVRRLWLAMASGKHVVVQTHVNGKEEALGAVKELPEYGVKYSVSKSPWTQRATVEKTHEGVLQGPHLTVPKPLACNVTVGPLVQHPIPAICAATGARLPKLASDKEPEDTWRQQNLRRRPAVPPCVLLSDESTSVLWHNGEPFNKPIVRFFARARVSSAFSTALYDALGKIFTLILAEKAKLHLAHLHGCGVDLVVAYTGGSLVFELQVASFAALSTGAPVPDVATFSVGSSSSAGLPTAWPAAAPAAPAYAIGVVSLSSLFEEVTEGLGLIFKKTVAEVTEEEFNRTAAQLVEETRDFSGSTAYELALDVALSIVRFGRFSQFDMQEQLRSPALSYKNFQDFVSGAMLRSAVDCLLMGDISPSQAESAALKFVEQIRHEPLPYTQAASSKSLNLRRDVEVSLRNPIPGDVNSAFVALYVADPPDVLESVLYSTVGEMLRAPFFDTLRTVNMDGYVAAAAVTELPPVVALSTVVQSSVRTPTELEEHVCSFLHGMSNGLTSALSPAEFRRRMLWEVRGRLAREQATFDGFFSGAVSQVSTRAFCFIKSELAAVASQHFVQCPESLREYFNKLVLGPSRQRVTVKMEAASPRISSPVGKSTCSFGGASPVAGTLEGPRGPQSPVAEGPLEKPGKQRQGPLTESLQPHGPTTGRSGDARNSRETAGPSSSTSPLYSLENPDEGLVIARAGEETGDAPSSEPERHEDSRIVTVGLSADADILSAAVRRSQVEKEHALQECIGGDSNPSRGIVRLTQFAERPEEERERLLLALSEKLDAGEDDPSGGNPSDAGPVPLWAEFSFAKHCTIREETIKRTSICEASSKPFAGRIPQEGAPWGQANQALSDTDTQVALRDEEDLVSSSVATRPPAVVSYAPPHVAASPDGAVPPEPRSSDGPPKQQEAGQQQTEWRPRQMLNGSKFSAPQQLKQVSLGDVQQQREQAQENQQQKRQQVQQQIQEELAAAENQLNALRAACVLLQQQQQKFMQPRVAILRKYGPLPAVVFRSASMEALQPLVQPRTPPLLESTSVLPGKGTQVPWRFALPIHQQLQSLDMQRGAIERQIAHLRSLLLPQNGVAAAAAGTTKATT</sequence>
<keyword evidence="4" id="KW-0378">Hydrolase</keyword>
<feature type="region of interest" description="Disordered" evidence="7">
    <location>
        <begin position="503"/>
        <end position="524"/>
    </location>
</feature>
<organism evidence="10 11">
    <name type="scientific">Eimeria maxima</name>
    <name type="common">Coccidian parasite</name>
    <dbReference type="NCBI Taxonomy" id="5804"/>
    <lineage>
        <taxon>Eukaryota</taxon>
        <taxon>Sar</taxon>
        <taxon>Alveolata</taxon>
        <taxon>Apicomplexa</taxon>
        <taxon>Conoidasida</taxon>
        <taxon>Coccidia</taxon>
        <taxon>Eucoccidiorida</taxon>
        <taxon>Eimeriorina</taxon>
        <taxon>Eimeriidae</taxon>
        <taxon>Eimeria</taxon>
    </lineage>
</organism>
<dbReference type="Pfam" id="PF22456">
    <property type="entry name" value="PqqF-like_C_4"/>
    <property type="match status" value="1"/>
</dbReference>
<feature type="compositionally biased region" description="Polar residues" evidence="7">
    <location>
        <begin position="81"/>
        <end position="92"/>
    </location>
</feature>
<accession>U6MEV4</accession>
<reference evidence="10" key="2">
    <citation type="submission" date="2013-10" db="EMBL/GenBank/DDBJ databases">
        <authorList>
            <person name="Aslett M."/>
        </authorList>
    </citation>
    <scope>NUCLEOTIDE SEQUENCE [LARGE SCALE GENOMIC DNA]</scope>
    <source>
        <strain evidence="10">Weybridge</strain>
    </source>
</reference>
<dbReference type="GO" id="GO:0008237">
    <property type="term" value="F:metallopeptidase activity"/>
    <property type="evidence" value="ECO:0007669"/>
    <property type="project" value="UniProtKB-KW"/>
</dbReference>
<dbReference type="InterPro" id="IPR011765">
    <property type="entry name" value="Pept_M16_N"/>
</dbReference>
<dbReference type="PANTHER" id="PTHR43690:SF18">
    <property type="entry name" value="INSULIN-DEGRADING ENZYME-RELATED"/>
    <property type="match status" value="1"/>
</dbReference>
<keyword evidence="3" id="KW-0479">Metal-binding</keyword>
<protein>
    <submittedName>
        <fullName evidence="10">Peptidase M16 domain containing protein, putative</fullName>
    </submittedName>
</protein>
<evidence type="ECO:0000256" key="2">
    <source>
        <dbReference type="ARBA" id="ARBA00022670"/>
    </source>
</evidence>
<dbReference type="InterPro" id="IPR054734">
    <property type="entry name" value="PqqF-like_C_4"/>
</dbReference>
<evidence type="ECO:0000256" key="7">
    <source>
        <dbReference type="SAM" id="MobiDB-lite"/>
    </source>
</evidence>
<feature type="region of interest" description="Disordered" evidence="7">
    <location>
        <begin position="229"/>
        <end position="266"/>
    </location>
</feature>
<evidence type="ECO:0000313" key="10">
    <source>
        <dbReference type="EMBL" id="CDJ61004.1"/>
    </source>
</evidence>
<dbReference type="OrthoDB" id="354550at2759"/>
<feature type="compositionally biased region" description="Basic and acidic residues" evidence="7">
    <location>
        <begin position="623"/>
        <end position="634"/>
    </location>
</feature>
<dbReference type="Proteomes" id="UP000030763">
    <property type="component" value="Unassembled WGS sequence"/>
</dbReference>
<dbReference type="InterPro" id="IPR011249">
    <property type="entry name" value="Metalloenz_LuxS/M16"/>
</dbReference>
<dbReference type="Pfam" id="PF00675">
    <property type="entry name" value="Peptidase_M16"/>
    <property type="match status" value="1"/>
</dbReference>
<dbReference type="VEuPathDB" id="ToxoDB:EMWEY_00037050"/>
<keyword evidence="2" id="KW-0645">Protease</keyword>
<feature type="region of interest" description="Disordered" evidence="7">
    <location>
        <begin position="1679"/>
        <end position="1701"/>
    </location>
</feature>
<dbReference type="InterPro" id="IPR050626">
    <property type="entry name" value="Peptidase_M16"/>
</dbReference>
<proteinExistence type="inferred from homology"/>
<evidence type="ECO:0000256" key="5">
    <source>
        <dbReference type="ARBA" id="ARBA00022833"/>
    </source>
</evidence>
<feature type="region of interest" description="Disordered" evidence="7">
    <location>
        <begin position="1726"/>
        <end position="1761"/>
    </location>
</feature>
<dbReference type="RefSeq" id="XP_013337654.1">
    <property type="nucleotide sequence ID" value="XM_013482200.1"/>
</dbReference>
<dbReference type="GO" id="GO:0006508">
    <property type="term" value="P:proteolysis"/>
    <property type="evidence" value="ECO:0007669"/>
    <property type="project" value="UniProtKB-KW"/>
</dbReference>
<feature type="domain" description="Coenzyme PQQ synthesis protein F-like C-terminal lobe" evidence="9">
    <location>
        <begin position="1291"/>
        <end position="1365"/>
    </location>
</feature>